<gene>
    <name evidence="1" type="ORF">Q31a_35740</name>
</gene>
<protein>
    <submittedName>
        <fullName evidence="1">Uncharacterized protein</fullName>
    </submittedName>
</protein>
<accession>A0A518G9I7</accession>
<dbReference type="Proteomes" id="UP000318017">
    <property type="component" value="Chromosome"/>
</dbReference>
<sequence length="87" mass="9865">MYWYVSLVRSVCDILSNPELPWETQPRSLSPLAHGRRGDELLPDLCSANAYTLVTRSPWHLMVGDRLPQAIQELSLLGYGCFFIGSR</sequence>
<evidence type="ECO:0000313" key="2">
    <source>
        <dbReference type="Proteomes" id="UP000318017"/>
    </source>
</evidence>
<keyword evidence="2" id="KW-1185">Reference proteome</keyword>
<evidence type="ECO:0000313" key="1">
    <source>
        <dbReference type="EMBL" id="QDV25251.1"/>
    </source>
</evidence>
<dbReference type="EMBL" id="CP036298">
    <property type="protein sequence ID" value="QDV25251.1"/>
    <property type="molecule type" value="Genomic_DNA"/>
</dbReference>
<name>A0A518G9I7_9BACT</name>
<reference evidence="1 2" key="1">
    <citation type="submission" date="2019-02" db="EMBL/GenBank/DDBJ databases">
        <title>Deep-cultivation of Planctomycetes and their phenomic and genomic characterization uncovers novel biology.</title>
        <authorList>
            <person name="Wiegand S."/>
            <person name="Jogler M."/>
            <person name="Boedeker C."/>
            <person name="Pinto D."/>
            <person name="Vollmers J."/>
            <person name="Rivas-Marin E."/>
            <person name="Kohn T."/>
            <person name="Peeters S.H."/>
            <person name="Heuer A."/>
            <person name="Rast P."/>
            <person name="Oberbeckmann S."/>
            <person name="Bunk B."/>
            <person name="Jeske O."/>
            <person name="Meyerdierks A."/>
            <person name="Storesund J.E."/>
            <person name="Kallscheuer N."/>
            <person name="Luecker S."/>
            <person name="Lage O.M."/>
            <person name="Pohl T."/>
            <person name="Merkel B.J."/>
            <person name="Hornburger P."/>
            <person name="Mueller R.-W."/>
            <person name="Bruemmer F."/>
            <person name="Labrenz M."/>
            <person name="Spormann A.M."/>
            <person name="Op den Camp H."/>
            <person name="Overmann J."/>
            <person name="Amann R."/>
            <person name="Jetten M.S.M."/>
            <person name="Mascher T."/>
            <person name="Medema M.H."/>
            <person name="Devos D.P."/>
            <person name="Kaster A.-K."/>
            <person name="Ovreas L."/>
            <person name="Rohde M."/>
            <person name="Galperin M.Y."/>
            <person name="Jogler C."/>
        </authorList>
    </citation>
    <scope>NUCLEOTIDE SEQUENCE [LARGE SCALE GENOMIC DNA]</scope>
    <source>
        <strain evidence="1 2">Q31a</strain>
    </source>
</reference>
<organism evidence="1 2">
    <name type="scientific">Aureliella helgolandensis</name>
    <dbReference type="NCBI Taxonomy" id="2527968"/>
    <lineage>
        <taxon>Bacteria</taxon>
        <taxon>Pseudomonadati</taxon>
        <taxon>Planctomycetota</taxon>
        <taxon>Planctomycetia</taxon>
        <taxon>Pirellulales</taxon>
        <taxon>Pirellulaceae</taxon>
        <taxon>Aureliella</taxon>
    </lineage>
</organism>
<dbReference type="KEGG" id="ahel:Q31a_35740"/>
<proteinExistence type="predicted"/>
<dbReference type="AlphaFoldDB" id="A0A518G9I7"/>